<name>A0A4R4P5U3_9ACTN</name>
<protein>
    <submittedName>
        <fullName evidence="3">XRE family transcriptional regulator</fullName>
    </submittedName>
</protein>
<dbReference type="Gene3D" id="1.10.260.40">
    <property type="entry name" value="lambda repressor-like DNA-binding domains"/>
    <property type="match status" value="1"/>
</dbReference>
<dbReference type="InterPro" id="IPR010982">
    <property type="entry name" value="Lambda_DNA-bd_dom_sf"/>
</dbReference>
<dbReference type="Proteomes" id="UP000295431">
    <property type="component" value="Unassembled WGS sequence"/>
</dbReference>
<sequence>MKRQVSYQWRLRETMAAHGMFTATDLAQPLADRGITLSSVQTWRLVTHTPERLSLAILAALCDIFDCTPSDLIATKAENAAPRRTATGETSGTSAQIAPIRPKRARIRPDQ</sequence>
<evidence type="ECO:0000259" key="2">
    <source>
        <dbReference type="Pfam" id="PF13443"/>
    </source>
</evidence>
<evidence type="ECO:0000313" key="3">
    <source>
        <dbReference type="EMBL" id="TDC17818.1"/>
    </source>
</evidence>
<dbReference type="GO" id="GO:0003677">
    <property type="term" value="F:DNA binding"/>
    <property type="evidence" value="ECO:0007669"/>
    <property type="project" value="InterPro"/>
</dbReference>
<feature type="domain" description="HTH cro/C1-type" evidence="2">
    <location>
        <begin position="10"/>
        <end position="77"/>
    </location>
</feature>
<dbReference type="AlphaFoldDB" id="A0A4R4P5U3"/>
<feature type="compositionally biased region" description="Basic residues" evidence="1">
    <location>
        <begin position="101"/>
        <end position="111"/>
    </location>
</feature>
<dbReference type="InterPro" id="IPR001387">
    <property type="entry name" value="Cro/C1-type_HTH"/>
</dbReference>
<proteinExistence type="predicted"/>
<accession>A0A4R4P5U3</accession>
<gene>
    <name evidence="3" type="ORF">E1284_08010</name>
</gene>
<reference evidence="3 4" key="1">
    <citation type="submission" date="2019-03" db="EMBL/GenBank/DDBJ databases">
        <title>Draft genome sequences of novel Actinobacteria.</title>
        <authorList>
            <person name="Sahin N."/>
            <person name="Ay H."/>
            <person name="Saygin H."/>
        </authorList>
    </citation>
    <scope>NUCLEOTIDE SEQUENCE [LARGE SCALE GENOMIC DNA]</scope>
    <source>
        <strain evidence="3 4">DSM 45347</strain>
    </source>
</reference>
<evidence type="ECO:0000313" key="4">
    <source>
        <dbReference type="Proteomes" id="UP000295431"/>
    </source>
</evidence>
<feature type="region of interest" description="Disordered" evidence="1">
    <location>
        <begin position="76"/>
        <end position="111"/>
    </location>
</feature>
<dbReference type="OrthoDB" id="3626437at2"/>
<evidence type="ECO:0000256" key="1">
    <source>
        <dbReference type="SAM" id="MobiDB-lite"/>
    </source>
</evidence>
<dbReference type="EMBL" id="SMJW01000027">
    <property type="protein sequence ID" value="TDC17818.1"/>
    <property type="molecule type" value="Genomic_DNA"/>
</dbReference>
<organism evidence="3 4">
    <name type="scientific">Actinomadura bangladeshensis</name>
    <dbReference type="NCBI Taxonomy" id="453573"/>
    <lineage>
        <taxon>Bacteria</taxon>
        <taxon>Bacillati</taxon>
        <taxon>Actinomycetota</taxon>
        <taxon>Actinomycetes</taxon>
        <taxon>Streptosporangiales</taxon>
        <taxon>Thermomonosporaceae</taxon>
        <taxon>Actinomadura</taxon>
    </lineage>
</organism>
<comment type="caution">
    <text evidence="3">The sequence shown here is derived from an EMBL/GenBank/DDBJ whole genome shotgun (WGS) entry which is preliminary data.</text>
</comment>
<dbReference type="RefSeq" id="WP_131938358.1">
    <property type="nucleotide sequence ID" value="NZ_BAAAMX010000009.1"/>
</dbReference>
<keyword evidence="4" id="KW-1185">Reference proteome</keyword>
<dbReference type="Pfam" id="PF13443">
    <property type="entry name" value="HTH_26"/>
    <property type="match status" value="1"/>
</dbReference>